<comment type="caution">
    <text evidence="7">The sequence shown here is derived from an EMBL/GenBank/DDBJ whole genome shotgun (WGS) entry which is preliminary data.</text>
</comment>
<evidence type="ECO:0000256" key="4">
    <source>
        <dbReference type="ARBA" id="ARBA00044511"/>
    </source>
</evidence>
<proteinExistence type="inferred from homology"/>
<feature type="repeat" description="PPR" evidence="5">
    <location>
        <begin position="1026"/>
        <end position="1060"/>
    </location>
</feature>
<evidence type="ECO:0000313" key="8">
    <source>
        <dbReference type="Proteomes" id="UP000724874"/>
    </source>
</evidence>
<feature type="region of interest" description="Disordered" evidence="6">
    <location>
        <begin position="29"/>
        <end position="50"/>
    </location>
</feature>
<evidence type="ECO:0000256" key="6">
    <source>
        <dbReference type="SAM" id="MobiDB-lite"/>
    </source>
</evidence>
<dbReference type="InterPro" id="IPR011990">
    <property type="entry name" value="TPR-like_helical_dom_sf"/>
</dbReference>
<dbReference type="Pfam" id="PF01535">
    <property type="entry name" value="PPR"/>
    <property type="match status" value="4"/>
</dbReference>
<reference evidence="7" key="1">
    <citation type="submission" date="2020-11" db="EMBL/GenBank/DDBJ databases">
        <authorList>
            <consortium name="DOE Joint Genome Institute"/>
            <person name="Ahrendt S."/>
            <person name="Riley R."/>
            <person name="Andreopoulos W."/>
            <person name="LaButti K."/>
            <person name="Pangilinan J."/>
            <person name="Ruiz-duenas F.J."/>
            <person name="Barrasa J.M."/>
            <person name="Sanchez-Garcia M."/>
            <person name="Camarero S."/>
            <person name="Miyauchi S."/>
            <person name="Serrano A."/>
            <person name="Linde D."/>
            <person name="Babiker R."/>
            <person name="Drula E."/>
            <person name="Ayuso-Fernandez I."/>
            <person name="Pacheco R."/>
            <person name="Padilla G."/>
            <person name="Ferreira P."/>
            <person name="Barriuso J."/>
            <person name="Kellner H."/>
            <person name="Castanera R."/>
            <person name="Alfaro M."/>
            <person name="Ramirez L."/>
            <person name="Pisabarro A.G."/>
            <person name="Kuo A."/>
            <person name="Tritt A."/>
            <person name="Lipzen A."/>
            <person name="He G."/>
            <person name="Yan M."/>
            <person name="Ng V."/>
            <person name="Cullen D."/>
            <person name="Martin F."/>
            <person name="Rosso M.-N."/>
            <person name="Henrissat B."/>
            <person name="Hibbett D."/>
            <person name="Martinez A.T."/>
            <person name="Grigoriev I.V."/>
        </authorList>
    </citation>
    <scope>NUCLEOTIDE SEQUENCE</scope>
    <source>
        <strain evidence="7">AH 44721</strain>
    </source>
</reference>
<feature type="region of interest" description="Disordered" evidence="6">
    <location>
        <begin position="174"/>
        <end position="211"/>
    </location>
</feature>
<dbReference type="NCBIfam" id="TIGR00756">
    <property type="entry name" value="PPR"/>
    <property type="match status" value="3"/>
</dbReference>
<comment type="similarity">
    <text evidence="1">Belongs to the CCM1 family.</text>
</comment>
<dbReference type="PANTHER" id="PTHR47447">
    <property type="entry name" value="OS03G0856100 PROTEIN"/>
    <property type="match status" value="1"/>
</dbReference>
<gene>
    <name evidence="7" type="ORF">CPB84DRAFT_1676251</name>
</gene>
<accession>A0A9P5TRJ8</accession>
<keyword evidence="2" id="KW-0677">Repeat</keyword>
<evidence type="ECO:0000256" key="5">
    <source>
        <dbReference type="PROSITE-ProRule" id="PRU00708"/>
    </source>
</evidence>
<evidence type="ECO:0000313" key="7">
    <source>
        <dbReference type="EMBL" id="KAF8905824.1"/>
    </source>
</evidence>
<comment type="subunit">
    <text evidence="4">Binds to mitochondrial small subunit 15S rRNA.</text>
</comment>
<name>A0A9P5TRJ8_GYMJU</name>
<protein>
    <recommendedName>
        <fullName evidence="9">Pentacotripeptide-repeat region of PRORP domain-containing protein</fullName>
    </recommendedName>
</protein>
<feature type="compositionally biased region" description="Basic and acidic residues" evidence="6">
    <location>
        <begin position="193"/>
        <end position="205"/>
    </location>
</feature>
<organism evidence="7 8">
    <name type="scientific">Gymnopilus junonius</name>
    <name type="common">Spectacular rustgill mushroom</name>
    <name type="synonym">Gymnopilus spectabilis subsp. junonius</name>
    <dbReference type="NCBI Taxonomy" id="109634"/>
    <lineage>
        <taxon>Eukaryota</taxon>
        <taxon>Fungi</taxon>
        <taxon>Dikarya</taxon>
        <taxon>Basidiomycota</taxon>
        <taxon>Agaricomycotina</taxon>
        <taxon>Agaricomycetes</taxon>
        <taxon>Agaricomycetidae</taxon>
        <taxon>Agaricales</taxon>
        <taxon>Agaricineae</taxon>
        <taxon>Hymenogastraceae</taxon>
        <taxon>Gymnopilus</taxon>
    </lineage>
</organism>
<keyword evidence="8" id="KW-1185">Reference proteome</keyword>
<dbReference type="PANTHER" id="PTHR47447:SF17">
    <property type="entry name" value="OS12G0638900 PROTEIN"/>
    <property type="match status" value="1"/>
</dbReference>
<dbReference type="Gene3D" id="1.25.40.10">
    <property type="entry name" value="Tetratricopeptide repeat domain"/>
    <property type="match status" value="5"/>
</dbReference>
<dbReference type="OrthoDB" id="411857at2759"/>
<dbReference type="Pfam" id="PF13812">
    <property type="entry name" value="PPR_3"/>
    <property type="match status" value="2"/>
</dbReference>
<dbReference type="PROSITE" id="PS51375">
    <property type="entry name" value="PPR"/>
    <property type="match status" value="3"/>
</dbReference>
<feature type="repeat" description="PPR" evidence="5">
    <location>
        <begin position="543"/>
        <end position="573"/>
    </location>
</feature>
<evidence type="ECO:0000256" key="2">
    <source>
        <dbReference type="ARBA" id="ARBA00022737"/>
    </source>
</evidence>
<evidence type="ECO:0000256" key="1">
    <source>
        <dbReference type="ARBA" id="ARBA00006192"/>
    </source>
</evidence>
<dbReference type="InterPro" id="IPR002885">
    <property type="entry name" value="PPR_rpt"/>
</dbReference>
<evidence type="ECO:0008006" key="9">
    <source>
        <dbReference type="Google" id="ProtNLM"/>
    </source>
</evidence>
<comment type="function">
    <text evidence="3">Regulates mitochondrial small subunit maturation by controlling 15S rRNA 5'-end processing. Localizes to the 5' precursor of the 15S rRNA in a position that is subsequently occupied by mS47 in the mature yeast mtSSU. Uses structure and sequence-specific RNA recognition, binding to a single-stranded region of the precursor and specifically recognizing bases -6 to -1. The exchange of Ccm1 for mS47 is coupled to the irreversible removal of precursor rRNA that is accompanied by conformational changes of the mitoribosomal proteins uS5m and mS26. These conformational changes signal completion of 5'-end rRNA processing through protection of the mature 5'-end of the 15S rRNA and stabilization of mS47. The removal of the 5' precursor together with the dissociation of Ccm1 may be catalyzed by the 5'-3' exoribonuclease Pet127. Involved in the specific removal of group I introns in mitochondrial encoded transcripts.</text>
</comment>
<dbReference type="EMBL" id="JADNYJ010000021">
    <property type="protein sequence ID" value="KAF8905824.1"/>
    <property type="molecule type" value="Genomic_DNA"/>
</dbReference>
<sequence>MLPHILHTTTRAVAVVQNQTHTIRNVLQIQSSGPSSGSGPNWGNGPGPGSAKFNAGSRFYSGYNSAGRAVTQANALTSNDGTFSQNDDTEEVVHRRSILPTAPKRHRLRSSSVSINVAGRTERGEKMGVLKTVQLHARAKHTFTSVESLASAKEKLLADAVEIAPSAPLLVRRSSTSAPLSPLLDKPAPLPAEDEKQESTSEVKSRPRTPPLDSYIQRFQRLAMSSDEAAVAEAVRSLLAIQKPTVEQFNAALDATIKTREPGQPLNSVLRIYNTMLERSVTPNVQTYQSLIKALVDRDLEVMKAITSFEVRMKRSPLSGRPEAATSEIDQARIQKLKEEDNFASAMSLFEGVLAIGAKDQLSYATYSRLLSSCAKHSDVNSAIHVWAQLESVEKHIGLVAYHSMLLTFSNANRIEDAEKVFEAVLQASRTGKLRSYPVTLVEDERRAQIMVWNMMIEAYFRADMPDKAIGLVEQMLQSTAGDKFMPHDIPIATSSTFTTVIAGFILSGDLQSALNWFDNLLGQERTPASPFEGLGGRAMRPDSVAWHLMIDALAAAGNLDELNRLYTIMKSNRDEDSLLIRPVDCIIVHRANMDNLKNLDNETALQTLQFLSDDLADFERGQEKWNMEIDICNEFVARGHYDMPCSIIVNGVMEELQASGNELPSHRLLELRKVSLEFMERVYTAAAEGKGDVPFFSALGLSRLGFNVGLKQELKFAPFILHSYGQARTLSILPYDELYAEDWNILLSYAVHFEDNALKGNPSALHIMPNFSFKGLVSLLEDMAAHGILFDQIHPETRTKVIEVLGSQLGEEGRHDFLGRLGPSFAKGLADFDQLQYAALEDALSSSPTISSLQSETTQTSVDSLPNLTIDRYQSRAVDEALRSHSRTPERGALQAYEVFTKGLEKGLVPQNNTIGRMIELLGRLNELDKVRELYSVAQNVFPLLHKSQQLSAWFIIEDSMIIALAHSGNVDAAHVHRLRILDHGGCPTADAYGVLIQHVKDTTDDASAGMALFSEAIERGVRPNLYLYNNIISKLSKARKADYAMELFQQMKAGGIRPSSITYGAVIGACVRVGDIVSAEALYQEMTHSPDFKPRVPPYNTMMQLHTTTKPSRQSFLYYYDEMRKAGVKPSAHTYKLMLDAYGSLEPVDLQQMEKVFAELQRDKSVEITGAHFASIINAYGCVSKNLDKALSVFDSMHTIPRAPPPDAVVFEAVINVIVAHKRTDLIPVYISKMIESGVHMTAYIANFLIKGYANVGDLDQARTVFESLADPPTGVAAPNNHVPHSPSVSLEVPVLEPVYREPSTWEVMVRAELGAGNREAAIELLERLKERQYPEAVYNRISGVLTDHSVPI</sequence>
<dbReference type="Proteomes" id="UP000724874">
    <property type="component" value="Unassembled WGS sequence"/>
</dbReference>
<feature type="repeat" description="PPR" evidence="5">
    <location>
        <begin position="449"/>
        <end position="479"/>
    </location>
</feature>
<evidence type="ECO:0000256" key="3">
    <source>
        <dbReference type="ARBA" id="ARBA00044493"/>
    </source>
</evidence>